<evidence type="ECO:0000256" key="2">
    <source>
        <dbReference type="SAM" id="SignalP"/>
    </source>
</evidence>
<dbReference type="Proteomes" id="UP001224775">
    <property type="component" value="Unassembled WGS sequence"/>
</dbReference>
<gene>
    <name evidence="3" type="ORF">QTG54_002143</name>
</gene>
<keyword evidence="4" id="KW-1185">Reference proteome</keyword>
<protein>
    <submittedName>
        <fullName evidence="3">Uncharacterized protein</fullName>
    </submittedName>
</protein>
<sequence>MKFHSKCLIVTAAQSVAAATSSSSSSYSSSITSSSLTLSYKPYQSSISANNRNEADIFTIIDCIRGGAIEVDSPKKKKKSSKSSKTKGTTKTNTPPPTTSSDEEDEDAKLAINTAMKDSDTAHTLGEAIRARAHILRKDKLPYAERTFDSALVSLGLSLGTAGLDVDEDDIVSISTDGVEEGDEDAESKATTTTMAYYQYGHNNNSHQQQNQQYVQPSTSAVIANYFLKTHGGTHLLQCVLSLLASVLGMACLVLPPFPSAAALVAAATASNNNNNKVATVTSVQLSRRILNSTTKHQLLQQTLLLAMAKHVSALVGAVILGAQRIPTLGIRNARRHLELVALDPVGQYLFYCSILVVWLGWFGGGNNGSGVEFVSGLRRSVISIQNTASAAVAGGAENAEVEAMSQLLDVLSQSSPPWFYLNLMVVPLYQSSC</sequence>
<name>A0AAD8YHS1_9STRA</name>
<evidence type="ECO:0000313" key="4">
    <source>
        <dbReference type="Proteomes" id="UP001224775"/>
    </source>
</evidence>
<reference evidence="3" key="1">
    <citation type="submission" date="2023-06" db="EMBL/GenBank/DDBJ databases">
        <title>Survivors Of The Sea: Transcriptome response of Skeletonema marinoi to long-term dormancy.</title>
        <authorList>
            <person name="Pinder M.I.M."/>
            <person name="Kourtchenko O."/>
            <person name="Robertson E.K."/>
            <person name="Larsson T."/>
            <person name="Maumus F."/>
            <person name="Osuna-Cruz C.M."/>
            <person name="Vancaester E."/>
            <person name="Stenow R."/>
            <person name="Vandepoele K."/>
            <person name="Ploug H."/>
            <person name="Bruchert V."/>
            <person name="Godhe A."/>
            <person name="Topel M."/>
        </authorList>
    </citation>
    <scope>NUCLEOTIDE SEQUENCE</scope>
    <source>
        <strain evidence="3">R05AC</strain>
    </source>
</reference>
<evidence type="ECO:0000313" key="3">
    <source>
        <dbReference type="EMBL" id="KAK1746799.1"/>
    </source>
</evidence>
<accession>A0AAD8YHS1</accession>
<evidence type="ECO:0000256" key="1">
    <source>
        <dbReference type="SAM" id="MobiDB-lite"/>
    </source>
</evidence>
<feature type="region of interest" description="Disordered" evidence="1">
    <location>
        <begin position="72"/>
        <end position="106"/>
    </location>
</feature>
<feature type="signal peptide" evidence="2">
    <location>
        <begin position="1"/>
        <end position="18"/>
    </location>
</feature>
<feature type="compositionally biased region" description="Basic residues" evidence="1">
    <location>
        <begin position="75"/>
        <end position="85"/>
    </location>
</feature>
<comment type="caution">
    <text evidence="3">The sequence shown here is derived from an EMBL/GenBank/DDBJ whole genome shotgun (WGS) entry which is preliminary data.</text>
</comment>
<keyword evidence="2" id="KW-0732">Signal</keyword>
<feature type="chain" id="PRO_5042149626" evidence="2">
    <location>
        <begin position="19"/>
        <end position="434"/>
    </location>
</feature>
<dbReference type="EMBL" id="JATAAI010000003">
    <property type="protein sequence ID" value="KAK1746799.1"/>
    <property type="molecule type" value="Genomic_DNA"/>
</dbReference>
<dbReference type="AlphaFoldDB" id="A0AAD8YHS1"/>
<proteinExistence type="predicted"/>
<organism evidence="3 4">
    <name type="scientific">Skeletonema marinoi</name>
    <dbReference type="NCBI Taxonomy" id="267567"/>
    <lineage>
        <taxon>Eukaryota</taxon>
        <taxon>Sar</taxon>
        <taxon>Stramenopiles</taxon>
        <taxon>Ochrophyta</taxon>
        <taxon>Bacillariophyta</taxon>
        <taxon>Coscinodiscophyceae</taxon>
        <taxon>Thalassiosirophycidae</taxon>
        <taxon>Thalassiosirales</taxon>
        <taxon>Skeletonemataceae</taxon>
        <taxon>Skeletonema</taxon>
        <taxon>Skeletonema marinoi-dohrnii complex</taxon>
    </lineage>
</organism>